<dbReference type="AlphaFoldDB" id="A0A494Y461"/>
<dbReference type="RefSeq" id="WP_120974686.1">
    <property type="nucleotide sequence ID" value="NZ_RBZM01000002.1"/>
</dbReference>
<dbReference type="EMBL" id="RBZM01000002">
    <property type="protein sequence ID" value="RKP57071.1"/>
    <property type="molecule type" value="Genomic_DNA"/>
</dbReference>
<comment type="caution">
    <text evidence="1">The sequence shown here is derived from an EMBL/GenBank/DDBJ whole genome shotgun (WGS) entry which is preliminary data.</text>
</comment>
<organism evidence="1 2">
    <name type="scientific">Cohnella endophytica</name>
    <dbReference type="NCBI Taxonomy" id="2419778"/>
    <lineage>
        <taxon>Bacteria</taxon>
        <taxon>Bacillati</taxon>
        <taxon>Bacillota</taxon>
        <taxon>Bacilli</taxon>
        <taxon>Bacillales</taxon>
        <taxon>Paenibacillaceae</taxon>
        <taxon>Cohnella</taxon>
    </lineage>
</organism>
<reference evidence="1 2" key="1">
    <citation type="submission" date="2018-10" db="EMBL/GenBank/DDBJ databases">
        <title>Cohnella sp. M2MS4P-1, whole genome shotgun sequence.</title>
        <authorList>
            <person name="Tuo L."/>
        </authorList>
    </citation>
    <scope>NUCLEOTIDE SEQUENCE [LARGE SCALE GENOMIC DNA]</scope>
    <source>
        <strain evidence="1 2">M2MS4P-1</strain>
    </source>
</reference>
<dbReference type="Pfam" id="PF14069">
    <property type="entry name" value="SpoVIF"/>
    <property type="match status" value="1"/>
</dbReference>
<proteinExistence type="predicted"/>
<sequence>MDKFPKDMLGAVNKKAGKNISENSIKKIASGVTPSTLQSETQIRQLIKQVSSMANIPVSEETVKEIVNAVKKSGLNMNNLESLMKMMIKK</sequence>
<evidence type="ECO:0008006" key="3">
    <source>
        <dbReference type="Google" id="ProtNLM"/>
    </source>
</evidence>
<dbReference type="OrthoDB" id="2660200at2"/>
<gene>
    <name evidence="1" type="ORF">D7Z26_03550</name>
</gene>
<name>A0A494Y461_9BACL</name>
<accession>A0A494Y461</accession>
<dbReference type="InterPro" id="IPR025942">
    <property type="entry name" value="SpoVIF"/>
</dbReference>
<protein>
    <recommendedName>
        <fullName evidence="3">Stage VI sporulation protein F</fullName>
    </recommendedName>
</protein>
<keyword evidence="2" id="KW-1185">Reference proteome</keyword>
<evidence type="ECO:0000313" key="2">
    <source>
        <dbReference type="Proteomes" id="UP000282076"/>
    </source>
</evidence>
<dbReference type="Proteomes" id="UP000282076">
    <property type="component" value="Unassembled WGS sequence"/>
</dbReference>
<evidence type="ECO:0000313" key="1">
    <source>
        <dbReference type="EMBL" id="RKP57071.1"/>
    </source>
</evidence>